<protein>
    <submittedName>
        <fullName evidence="7">FAD-dependent oxidoreductase</fullName>
    </submittedName>
</protein>
<accession>A0A8J8GJW5</accession>
<dbReference type="OrthoDB" id="38899at2157"/>
<sequence length="385" mass="41301">MHVVVCGAGYAGLTLTKRLESSLPSDVDLTLVDESPDHLVQHELHRVIRRPGVANEIRLSLPGALERATVRVARVEAIDRDERVVSLSDGRLEYDIAAICLGARTAYYGLEEVSEHGIPLKRLPHARRIRKRAREALRADDGGRIVVGGAGLSGVQVAGELAALAREEHGSASIALLEQRARVAPGFPADFGDAVERALEDSGIEIRTGTAVTGADADGVRLESGERVPFDLFVWTGGIRGADALEGERPTVEADLRLDDRTFALGDAARVVDADREAVPASAQAAVREARTAAENIERLVEARRDGVETFDPDLESFRFESPGWVVSVGDDAVATVGSRVLTGRAAKALKASVGVGYLSDVGDAGSAGRFAYREFVPERFRRDR</sequence>
<comment type="caution">
    <text evidence="7">The sequence shown here is derived from an EMBL/GenBank/DDBJ whole genome shotgun (WGS) entry which is preliminary data.</text>
</comment>
<dbReference type="Proteomes" id="UP000728647">
    <property type="component" value="Unassembled WGS sequence"/>
</dbReference>
<evidence type="ECO:0000259" key="6">
    <source>
        <dbReference type="Pfam" id="PF07992"/>
    </source>
</evidence>
<feature type="domain" description="FAD/NAD(P)-binding" evidence="6">
    <location>
        <begin position="1"/>
        <end position="290"/>
    </location>
</feature>
<dbReference type="AlphaFoldDB" id="A0A8J8GJW5"/>
<gene>
    <name evidence="7" type="ORF">HT576_09975</name>
</gene>
<dbReference type="PANTHER" id="PTHR42913">
    <property type="entry name" value="APOPTOSIS-INDUCING FACTOR 1"/>
    <property type="match status" value="1"/>
</dbReference>
<evidence type="ECO:0000256" key="3">
    <source>
        <dbReference type="ARBA" id="ARBA00022630"/>
    </source>
</evidence>
<comment type="similarity">
    <text evidence="2">Belongs to the NADH dehydrogenase family.</text>
</comment>
<dbReference type="RefSeq" id="WP_174701944.1">
    <property type="nucleotide sequence ID" value="NZ_JABURA010000001.1"/>
</dbReference>
<evidence type="ECO:0000256" key="2">
    <source>
        <dbReference type="ARBA" id="ARBA00005272"/>
    </source>
</evidence>
<dbReference type="InterPro" id="IPR051169">
    <property type="entry name" value="NADH-Q_oxidoreductase"/>
</dbReference>
<name>A0A8J8GJW5_9EURY</name>
<keyword evidence="3" id="KW-0285">Flavoprotein</keyword>
<dbReference type="GO" id="GO:0019646">
    <property type="term" value="P:aerobic electron transport chain"/>
    <property type="evidence" value="ECO:0007669"/>
    <property type="project" value="TreeGrafter"/>
</dbReference>
<dbReference type="Pfam" id="PF07992">
    <property type="entry name" value="Pyr_redox_2"/>
    <property type="match status" value="1"/>
</dbReference>
<dbReference type="SUPFAM" id="SSF51905">
    <property type="entry name" value="FAD/NAD(P)-binding domain"/>
    <property type="match status" value="2"/>
</dbReference>
<organism evidence="7 8">
    <name type="scientific">Haloterrigena gelatinilytica</name>
    <dbReference type="NCBI Taxonomy" id="2741724"/>
    <lineage>
        <taxon>Archaea</taxon>
        <taxon>Methanobacteriati</taxon>
        <taxon>Methanobacteriota</taxon>
        <taxon>Stenosarchaea group</taxon>
        <taxon>Halobacteria</taxon>
        <taxon>Halobacteriales</taxon>
        <taxon>Natrialbaceae</taxon>
        <taxon>Haloterrigena</taxon>
    </lineage>
</organism>
<proteinExistence type="inferred from homology"/>
<reference evidence="7" key="1">
    <citation type="submission" date="2020-06" db="EMBL/GenBank/DDBJ databases">
        <title>Haloterrigena sp. nov., an extremely halophilic archaeon isolated from a saline sediment.</title>
        <authorList>
            <person name="Liu B.-B."/>
        </authorList>
    </citation>
    <scope>NUCLEOTIDE SEQUENCE</scope>
    <source>
        <strain evidence="7">SYSU A121-1</strain>
    </source>
</reference>
<dbReference type="InterPro" id="IPR036188">
    <property type="entry name" value="FAD/NAD-bd_sf"/>
</dbReference>
<dbReference type="PANTHER" id="PTHR42913:SF3">
    <property type="entry name" value="64 KDA MITOCHONDRIAL NADH DEHYDROGENASE (EUROFUNG)"/>
    <property type="match status" value="1"/>
</dbReference>
<evidence type="ECO:0000256" key="4">
    <source>
        <dbReference type="ARBA" id="ARBA00022827"/>
    </source>
</evidence>
<evidence type="ECO:0000313" key="7">
    <source>
        <dbReference type="EMBL" id="NUB91343.1"/>
    </source>
</evidence>
<dbReference type="EMBL" id="JABURA010000001">
    <property type="protein sequence ID" value="NUB91343.1"/>
    <property type="molecule type" value="Genomic_DNA"/>
</dbReference>
<evidence type="ECO:0000313" key="8">
    <source>
        <dbReference type="Proteomes" id="UP000728647"/>
    </source>
</evidence>
<dbReference type="GO" id="GO:0003955">
    <property type="term" value="F:NAD(P)H dehydrogenase (quinone) activity"/>
    <property type="evidence" value="ECO:0007669"/>
    <property type="project" value="TreeGrafter"/>
</dbReference>
<dbReference type="InterPro" id="IPR023753">
    <property type="entry name" value="FAD/NAD-binding_dom"/>
</dbReference>
<keyword evidence="5" id="KW-0560">Oxidoreductase</keyword>
<evidence type="ECO:0000256" key="5">
    <source>
        <dbReference type="ARBA" id="ARBA00023002"/>
    </source>
</evidence>
<keyword evidence="4" id="KW-0274">FAD</keyword>
<dbReference type="Gene3D" id="3.50.50.100">
    <property type="match status" value="1"/>
</dbReference>
<evidence type="ECO:0000256" key="1">
    <source>
        <dbReference type="ARBA" id="ARBA00001974"/>
    </source>
</evidence>
<comment type="cofactor">
    <cofactor evidence="1">
        <name>FAD</name>
        <dbReference type="ChEBI" id="CHEBI:57692"/>
    </cofactor>
</comment>